<sequence length="61" mass="7189">MDVEEWPDEIEEVFELADVPDYLKPKFSTYMLGGDAKNWWKTIKYIKFDNLVVGAIQAEFD</sequence>
<organism evidence="1">
    <name type="scientific">Nymphaea colorata</name>
    <name type="common">pocket water lily</name>
    <dbReference type="NCBI Taxonomy" id="210225"/>
    <lineage>
        <taxon>Eukaryota</taxon>
        <taxon>Viridiplantae</taxon>
        <taxon>Streptophyta</taxon>
        <taxon>Embryophyta</taxon>
        <taxon>Tracheophyta</taxon>
        <taxon>Spermatophyta</taxon>
        <taxon>Magnoliopsida</taxon>
        <taxon>Nymphaeales</taxon>
        <taxon>Nymphaeaceae</taxon>
        <taxon>Nymphaea</taxon>
    </lineage>
</organism>
<evidence type="ECO:0000313" key="1">
    <source>
        <dbReference type="EMBL" id="VVW37581.1"/>
    </source>
</evidence>
<reference evidence="1" key="1">
    <citation type="submission" date="2019-09" db="EMBL/GenBank/DDBJ databases">
        <authorList>
            <person name="Zhang L."/>
        </authorList>
    </citation>
    <scope>NUCLEOTIDE SEQUENCE</scope>
</reference>
<gene>
    <name evidence="1" type="ORF">NYM_LOCUS20084</name>
</gene>
<proteinExistence type="predicted"/>
<dbReference type="EMBL" id="LR721783">
    <property type="protein sequence ID" value="VVW37581.1"/>
    <property type="molecule type" value="Genomic_DNA"/>
</dbReference>
<protein>
    <recommendedName>
        <fullName evidence="2">Retrotransposon gag domain-containing protein</fullName>
    </recommendedName>
</protein>
<evidence type="ECO:0008006" key="2">
    <source>
        <dbReference type="Google" id="ProtNLM"/>
    </source>
</evidence>
<accession>A0A5K1DE56</accession>
<name>A0A5K1DE56_9MAGN</name>
<dbReference type="AlphaFoldDB" id="A0A5K1DE56"/>
<dbReference type="Gramene" id="NC5G0194280.1">
    <property type="protein sequence ID" value="NC5G0194280.1:cds"/>
    <property type="gene ID" value="NC5G0194280"/>
</dbReference>